<evidence type="ECO:0000313" key="2">
    <source>
        <dbReference type="EMBL" id="MFC3981912.1"/>
    </source>
</evidence>
<dbReference type="Proteomes" id="UP001595698">
    <property type="component" value="Unassembled WGS sequence"/>
</dbReference>
<feature type="signal peptide" evidence="1">
    <location>
        <begin position="1"/>
        <end position="24"/>
    </location>
</feature>
<sequence length="154" mass="15900">MLDRLLPSLVTPAAFLTVSAIACAAVWAGSAAAGDTGSVGDCGPSLTFSGSAFGYLDNGTLSAGFCVKGRSLRRINVAYDKARGGATNVRLGYQQTNSSGVGIKRPVYGPAVTARAGGTTFRSFSLSLPSGCYHGIMLNTATRFQYVTKVWGDC</sequence>
<accession>A0ABV8EZW3</accession>
<evidence type="ECO:0000313" key="3">
    <source>
        <dbReference type="Proteomes" id="UP001595698"/>
    </source>
</evidence>
<protein>
    <submittedName>
        <fullName evidence="2">Uncharacterized protein</fullName>
    </submittedName>
</protein>
<dbReference type="PROSITE" id="PS51257">
    <property type="entry name" value="PROKAR_LIPOPROTEIN"/>
    <property type="match status" value="1"/>
</dbReference>
<dbReference type="EMBL" id="JBHSBC010000015">
    <property type="protein sequence ID" value="MFC3981912.1"/>
    <property type="molecule type" value="Genomic_DNA"/>
</dbReference>
<dbReference type="RefSeq" id="WP_352015893.1">
    <property type="nucleotide sequence ID" value="NZ_JBHSBC010000015.1"/>
</dbReference>
<evidence type="ECO:0000256" key="1">
    <source>
        <dbReference type="SAM" id="SignalP"/>
    </source>
</evidence>
<organism evidence="2 3">
    <name type="scientific">Streptosporangium jomthongense</name>
    <dbReference type="NCBI Taxonomy" id="1193683"/>
    <lineage>
        <taxon>Bacteria</taxon>
        <taxon>Bacillati</taxon>
        <taxon>Actinomycetota</taxon>
        <taxon>Actinomycetes</taxon>
        <taxon>Streptosporangiales</taxon>
        <taxon>Streptosporangiaceae</taxon>
        <taxon>Streptosporangium</taxon>
    </lineage>
</organism>
<keyword evidence="1" id="KW-0732">Signal</keyword>
<reference evidence="3" key="1">
    <citation type="journal article" date="2019" name="Int. J. Syst. Evol. Microbiol.">
        <title>The Global Catalogue of Microorganisms (GCM) 10K type strain sequencing project: providing services to taxonomists for standard genome sequencing and annotation.</title>
        <authorList>
            <consortium name="The Broad Institute Genomics Platform"/>
            <consortium name="The Broad Institute Genome Sequencing Center for Infectious Disease"/>
            <person name="Wu L."/>
            <person name="Ma J."/>
        </authorList>
    </citation>
    <scope>NUCLEOTIDE SEQUENCE [LARGE SCALE GENOMIC DNA]</scope>
    <source>
        <strain evidence="3">TBRC 7912</strain>
    </source>
</reference>
<proteinExistence type="predicted"/>
<gene>
    <name evidence="2" type="ORF">ACFOYY_17355</name>
</gene>
<name>A0ABV8EZW3_9ACTN</name>
<comment type="caution">
    <text evidence="2">The sequence shown here is derived from an EMBL/GenBank/DDBJ whole genome shotgun (WGS) entry which is preliminary data.</text>
</comment>
<feature type="chain" id="PRO_5046163137" evidence="1">
    <location>
        <begin position="25"/>
        <end position="154"/>
    </location>
</feature>
<keyword evidence="3" id="KW-1185">Reference proteome</keyword>